<dbReference type="Proteomes" id="UP000184520">
    <property type="component" value="Unassembled WGS sequence"/>
</dbReference>
<proteinExistence type="predicted"/>
<reference evidence="2" key="1">
    <citation type="submission" date="2016-11" db="EMBL/GenBank/DDBJ databases">
        <authorList>
            <person name="Varghese N."/>
            <person name="Submissions S."/>
        </authorList>
    </citation>
    <scope>NUCLEOTIDE SEQUENCE [LARGE SCALE GENOMIC DNA]</scope>
    <source>
        <strain evidence="2">CGMCC 1.8995</strain>
    </source>
</reference>
<sequence>MDQKVYWEISGDMLTYVALAVNATDARDV</sequence>
<evidence type="ECO:0000313" key="1">
    <source>
        <dbReference type="EMBL" id="SHG35868.1"/>
    </source>
</evidence>
<accession>A0A1M5J5I3</accession>
<dbReference type="AlphaFoldDB" id="A0A1M5J5I3"/>
<dbReference type="EMBL" id="FQWD01000003">
    <property type="protein sequence ID" value="SHG35868.1"/>
    <property type="molecule type" value="Genomic_DNA"/>
</dbReference>
<protein>
    <submittedName>
        <fullName evidence="1">Uncharacterized protein</fullName>
    </submittedName>
</protein>
<gene>
    <name evidence="1" type="ORF">SAMN05216361_1953</name>
</gene>
<keyword evidence="2" id="KW-1185">Reference proteome</keyword>
<organism evidence="1 2">
    <name type="scientific">Marisediminitalea aggregata</name>
    <dbReference type="NCBI Taxonomy" id="634436"/>
    <lineage>
        <taxon>Bacteria</taxon>
        <taxon>Pseudomonadati</taxon>
        <taxon>Pseudomonadota</taxon>
        <taxon>Gammaproteobacteria</taxon>
        <taxon>Alteromonadales</taxon>
        <taxon>Alteromonadaceae</taxon>
        <taxon>Marisediminitalea</taxon>
    </lineage>
</organism>
<name>A0A1M5J5I3_9ALTE</name>
<evidence type="ECO:0000313" key="2">
    <source>
        <dbReference type="Proteomes" id="UP000184520"/>
    </source>
</evidence>